<comment type="caution">
    <text evidence="10">The sequence shown here is derived from an EMBL/GenBank/DDBJ whole genome shotgun (WGS) entry which is preliminary data.</text>
</comment>
<dbReference type="InterPro" id="IPR003918">
    <property type="entry name" value="NADH_UbQ_OxRdtase"/>
</dbReference>
<feature type="transmembrane region" description="Helical" evidence="8">
    <location>
        <begin position="277"/>
        <end position="303"/>
    </location>
</feature>
<gene>
    <name evidence="10" type="ORF">C3F09_05760</name>
</gene>
<evidence type="ECO:0000259" key="9">
    <source>
        <dbReference type="Pfam" id="PF00361"/>
    </source>
</evidence>
<dbReference type="PANTHER" id="PTHR42682">
    <property type="entry name" value="HYDROGENASE-4 COMPONENT F"/>
    <property type="match status" value="1"/>
</dbReference>
<evidence type="ECO:0000313" key="10">
    <source>
        <dbReference type="EMBL" id="PWB73060.1"/>
    </source>
</evidence>
<keyword evidence="4 8" id="KW-1133">Transmembrane helix</keyword>
<protein>
    <submittedName>
        <fullName evidence="10">NADH dehydrogenase FAD-containing subunit</fullName>
    </submittedName>
</protein>
<keyword evidence="5" id="KW-0560">Oxidoreductase</keyword>
<reference evidence="10 11" key="1">
    <citation type="journal article" date="2018" name="ISME J.">
        <title>A methanotrophic archaeon couples anaerobic oxidation of methane to Fe(III) reduction.</title>
        <authorList>
            <person name="Cai C."/>
            <person name="Leu A.O."/>
            <person name="Xie G.J."/>
            <person name="Guo J."/>
            <person name="Feng Y."/>
            <person name="Zhao J.X."/>
            <person name="Tyson G.W."/>
            <person name="Yuan Z."/>
            <person name="Hu S."/>
        </authorList>
    </citation>
    <scope>NUCLEOTIDE SEQUENCE [LARGE SCALE GENOMIC DNA]</scope>
    <source>
        <strain evidence="10">FeB_12</strain>
    </source>
</reference>
<dbReference type="AlphaFoldDB" id="A0A855X7W1"/>
<evidence type="ECO:0000256" key="7">
    <source>
        <dbReference type="RuleBase" id="RU000320"/>
    </source>
</evidence>
<dbReference type="GO" id="GO:0016491">
    <property type="term" value="F:oxidoreductase activity"/>
    <property type="evidence" value="ECO:0007669"/>
    <property type="project" value="UniProtKB-KW"/>
</dbReference>
<dbReference type="EMBL" id="PQAP01000066">
    <property type="protein sequence ID" value="PWB73060.1"/>
    <property type="molecule type" value="Genomic_DNA"/>
</dbReference>
<feature type="transmembrane region" description="Helical" evidence="8">
    <location>
        <begin position="315"/>
        <end position="337"/>
    </location>
</feature>
<dbReference type="PANTHER" id="PTHR42682:SF5">
    <property type="entry name" value="HYDROGENASE-4 COMPONENT F"/>
    <property type="match status" value="1"/>
</dbReference>
<feature type="transmembrane region" description="Helical" evidence="8">
    <location>
        <begin position="162"/>
        <end position="184"/>
    </location>
</feature>
<organism evidence="10 11">
    <name type="scientific">candidate division GN15 bacterium</name>
    <dbReference type="NCBI Taxonomy" id="2072418"/>
    <lineage>
        <taxon>Bacteria</taxon>
        <taxon>candidate division GN15</taxon>
    </lineage>
</organism>
<keyword evidence="2" id="KW-1003">Cell membrane</keyword>
<feature type="transmembrane region" description="Helical" evidence="8">
    <location>
        <begin position="61"/>
        <end position="85"/>
    </location>
</feature>
<name>A0A855X7W1_9BACT</name>
<comment type="subcellular location">
    <subcellularLocation>
        <location evidence="1">Cell membrane</location>
        <topology evidence="1">Multi-pass membrane protein</topology>
    </subcellularLocation>
    <subcellularLocation>
        <location evidence="7">Membrane</location>
        <topology evidence="7">Multi-pass membrane protein</topology>
    </subcellularLocation>
</comment>
<feature type="transmembrane region" description="Helical" evidence="8">
    <location>
        <begin position="106"/>
        <end position="125"/>
    </location>
</feature>
<dbReference type="Proteomes" id="UP000250918">
    <property type="component" value="Unassembled WGS sequence"/>
</dbReference>
<dbReference type="InterPro" id="IPR052175">
    <property type="entry name" value="ComplexI-like_HydComp"/>
</dbReference>
<evidence type="ECO:0000256" key="1">
    <source>
        <dbReference type="ARBA" id="ARBA00004651"/>
    </source>
</evidence>
<evidence type="ECO:0000313" key="11">
    <source>
        <dbReference type="Proteomes" id="UP000250918"/>
    </source>
</evidence>
<sequence>MIVALVLIPAVAGLLSFVLKSVTLRRALLMVTTVTQSALTVAAWLRRPEPVLDGWLAMDALGLVFMSVVSGLCLITSVYVINYLAKEPSGKRPDLEEPVFFANEPEAVFIGCLLLFQSTMTLVTLSHNFGVLWVAVEATTLSSAPLIYFHRHHRSLEATWKYLVICSVGIALALLGTFFLVYAATGTPSGSVRLVVEDLVAKATLLKTPWLKTAFIFMLVGYGTKMGLAPLHSWLPDAHSEAPSVVSALLSGALLNCAFLGILRVTQVLTAAGSGEFARTLLLGFGITSVVTAMIFIVGQLDYKRLLAYSSIEHMGILAIGVGIGGLGTFGGLLHAVNHSLTKGMLFLVAGNILAQFRSKANSAVSGMFVTLPRTSILWMAGLLAITGTPPFGSFISELTIIRAAFAAGHTWMAITLLAALGIIFVAMAAIFLRMLYGSSPEEQSVRSPLSESLFSILPPAILCLAVLVLGIFVPPALDRVLTEAGRLLGGQ</sequence>
<feature type="domain" description="NADH:quinone oxidoreductase/Mrp antiporter transmembrane" evidence="9">
    <location>
        <begin position="128"/>
        <end position="417"/>
    </location>
</feature>
<dbReference type="PRINTS" id="PR01437">
    <property type="entry name" value="NUOXDRDTASE4"/>
</dbReference>
<evidence type="ECO:0000256" key="6">
    <source>
        <dbReference type="ARBA" id="ARBA00023136"/>
    </source>
</evidence>
<evidence type="ECO:0000256" key="3">
    <source>
        <dbReference type="ARBA" id="ARBA00022692"/>
    </source>
</evidence>
<keyword evidence="3 7" id="KW-0812">Transmembrane</keyword>
<feature type="transmembrane region" description="Helical" evidence="8">
    <location>
        <begin position="457"/>
        <end position="478"/>
    </location>
</feature>
<dbReference type="GO" id="GO:0008137">
    <property type="term" value="F:NADH dehydrogenase (ubiquinone) activity"/>
    <property type="evidence" value="ECO:0007669"/>
    <property type="project" value="InterPro"/>
</dbReference>
<feature type="transmembrane region" description="Helical" evidence="8">
    <location>
        <begin position="245"/>
        <end position="265"/>
    </location>
</feature>
<dbReference type="InterPro" id="IPR001750">
    <property type="entry name" value="ND/Mrp_TM"/>
</dbReference>
<feature type="transmembrane region" description="Helical" evidence="8">
    <location>
        <begin position="131"/>
        <end position="150"/>
    </location>
</feature>
<keyword evidence="6 8" id="KW-0472">Membrane</keyword>
<accession>A0A855X7W1</accession>
<dbReference type="GO" id="GO:0005886">
    <property type="term" value="C:plasma membrane"/>
    <property type="evidence" value="ECO:0007669"/>
    <property type="project" value="UniProtKB-SubCell"/>
</dbReference>
<feature type="transmembrane region" description="Helical" evidence="8">
    <location>
        <begin position="414"/>
        <end position="437"/>
    </location>
</feature>
<evidence type="ECO:0000256" key="4">
    <source>
        <dbReference type="ARBA" id="ARBA00022989"/>
    </source>
</evidence>
<evidence type="ECO:0000256" key="2">
    <source>
        <dbReference type="ARBA" id="ARBA00022475"/>
    </source>
</evidence>
<proteinExistence type="predicted"/>
<feature type="transmembrane region" description="Helical" evidence="8">
    <location>
        <begin position="377"/>
        <end position="402"/>
    </location>
</feature>
<evidence type="ECO:0000256" key="5">
    <source>
        <dbReference type="ARBA" id="ARBA00023002"/>
    </source>
</evidence>
<dbReference type="GO" id="GO:0042773">
    <property type="term" value="P:ATP synthesis coupled electron transport"/>
    <property type="evidence" value="ECO:0007669"/>
    <property type="project" value="InterPro"/>
</dbReference>
<dbReference type="Pfam" id="PF00361">
    <property type="entry name" value="Proton_antipo_M"/>
    <property type="match status" value="1"/>
</dbReference>
<evidence type="ECO:0000256" key="8">
    <source>
        <dbReference type="SAM" id="Phobius"/>
    </source>
</evidence>